<protein>
    <submittedName>
        <fullName evidence="2">Putative membrane protein</fullName>
    </submittedName>
</protein>
<proteinExistence type="predicted"/>
<reference evidence="2 3" key="1">
    <citation type="submission" date="2020-07" db="EMBL/GenBank/DDBJ databases">
        <title>Sequencing the genomes of 1000 actinobacteria strains.</title>
        <authorList>
            <person name="Klenk H.-P."/>
        </authorList>
    </citation>
    <scope>NUCLEOTIDE SEQUENCE [LARGE SCALE GENOMIC DNA]</scope>
    <source>
        <strain evidence="2 3">DSM 18248</strain>
    </source>
</reference>
<dbReference type="Pfam" id="PF26606">
    <property type="entry name" value="SCO4848"/>
    <property type="match status" value="1"/>
</dbReference>
<feature type="transmembrane region" description="Helical" evidence="1">
    <location>
        <begin position="44"/>
        <end position="66"/>
    </location>
</feature>
<keyword evidence="1" id="KW-1133">Transmembrane helix</keyword>
<dbReference type="InterPro" id="IPR058061">
    <property type="entry name" value="SCO4848-like"/>
</dbReference>
<gene>
    <name evidence="2" type="ORF">BKA05_000689</name>
</gene>
<dbReference type="AlphaFoldDB" id="A0A7Z0C3K0"/>
<keyword evidence="1" id="KW-0812">Transmembrane</keyword>
<keyword evidence="1" id="KW-0472">Membrane</keyword>
<evidence type="ECO:0000313" key="2">
    <source>
        <dbReference type="EMBL" id="NYI09174.1"/>
    </source>
</evidence>
<organism evidence="2 3">
    <name type="scientific">Nocardioides marinus</name>
    <dbReference type="NCBI Taxonomy" id="374514"/>
    <lineage>
        <taxon>Bacteria</taxon>
        <taxon>Bacillati</taxon>
        <taxon>Actinomycetota</taxon>
        <taxon>Actinomycetes</taxon>
        <taxon>Propionibacteriales</taxon>
        <taxon>Nocardioidaceae</taxon>
        <taxon>Nocardioides</taxon>
    </lineage>
</organism>
<sequence>MRANRPLAWLLAAVAGWNLLTWTMFARNLAEAHAAGEDRPQGYWIAHTGLIVVNLVITAVLAGVSWRSLRAKG</sequence>
<dbReference type="NCBIfam" id="NF046117">
    <property type="entry name" value="SCO4848_fam"/>
    <property type="match status" value="1"/>
</dbReference>
<dbReference type="Proteomes" id="UP000537326">
    <property type="component" value="Unassembled WGS sequence"/>
</dbReference>
<evidence type="ECO:0000256" key="1">
    <source>
        <dbReference type="SAM" id="Phobius"/>
    </source>
</evidence>
<dbReference type="RefSeq" id="WP_179530190.1">
    <property type="nucleotide sequence ID" value="NZ_BAAAPP010000002.1"/>
</dbReference>
<name>A0A7Z0C3K0_9ACTN</name>
<dbReference type="EMBL" id="JACBZI010000001">
    <property type="protein sequence ID" value="NYI09174.1"/>
    <property type="molecule type" value="Genomic_DNA"/>
</dbReference>
<comment type="caution">
    <text evidence="2">The sequence shown here is derived from an EMBL/GenBank/DDBJ whole genome shotgun (WGS) entry which is preliminary data.</text>
</comment>
<accession>A0A7Z0C3K0</accession>
<keyword evidence="3" id="KW-1185">Reference proteome</keyword>
<evidence type="ECO:0000313" key="3">
    <source>
        <dbReference type="Proteomes" id="UP000537326"/>
    </source>
</evidence>